<comment type="caution">
    <text evidence="1">The sequence shown here is derived from an EMBL/GenBank/DDBJ whole genome shotgun (WGS) entry which is preliminary data.</text>
</comment>
<gene>
    <name evidence="1" type="ORF">FBU59_002487</name>
</gene>
<sequence>MADTLNTRQRTREATTDTEDDVGIQIGTPRSRSPQRKHTFEIEDPAAYENKGLLSGITSKWSEFYGNKDFGNILLLIALYWLQGIPLGLAHGSIPFLLKEKLSYAQVGLFSLAGYPYSLKLFWSPFVDSIYDRKFGRRKSWIVPIQLIVAVMFWWMGSHIDGLMRDPESNIAEIMYLFLAIVFMSATQDIAVDGWALTLLSEENLSYASTCQT</sequence>
<evidence type="ECO:0000313" key="2">
    <source>
        <dbReference type="Proteomes" id="UP001150603"/>
    </source>
</evidence>
<keyword evidence="2" id="KW-1185">Reference proteome</keyword>
<accession>A0ACC1JB08</accession>
<reference evidence="1" key="1">
    <citation type="submission" date="2022-07" db="EMBL/GenBank/DDBJ databases">
        <title>Phylogenomic reconstructions and comparative analyses of Kickxellomycotina fungi.</title>
        <authorList>
            <person name="Reynolds N.K."/>
            <person name="Stajich J.E."/>
            <person name="Barry K."/>
            <person name="Grigoriev I.V."/>
            <person name="Crous P."/>
            <person name="Smith M.E."/>
        </authorList>
    </citation>
    <scope>NUCLEOTIDE SEQUENCE</scope>
    <source>
        <strain evidence="1">NRRL 5244</strain>
    </source>
</reference>
<feature type="non-terminal residue" evidence="1">
    <location>
        <position position="213"/>
    </location>
</feature>
<organism evidence="1 2">
    <name type="scientific">Linderina macrospora</name>
    <dbReference type="NCBI Taxonomy" id="4868"/>
    <lineage>
        <taxon>Eukaryota</taxon>
        <taxon>Fungi</taxon>
        <taxon>Fungi incertae sedis</taxon>
        <taxon>Zoopagomycota</taxon>
        <taxon>Kickxellomycotina</taxon>
        <taxon>Kickxellomycetes</taxon>
        <taxon>Kickxellales</taxon>
        <taxon>Kickxellaceae</taxon>
        <taxon>Linderina</taxon>
    </lineage>
</organism>
<evidence type="ECO:0000313" key="1">
    <source>
        <dbReference type="EMBL" id="KAJ1944841.1"/>
    </source>
</evidence>
<dbReference type="EMBL" id="JANBPW010001364">
    <property type="protein sequence ID" value="KAJ1944841.1"/>
    <property type="molecule type" value="Genomic_DNA"/>
</dbReference>
<protein>
    <submittedName>
        <fullName evidence="1">Uncharacterized protein</fullName>
    </submittedName>
</protein>
<name>A0ACC1JB08_9FUNG</name>
<dbReference type="Proteomes" id="UP001150603">
    <property type="component" value="Unassembled WGS sequence"/>
</dbReference>
<proteinExistence type="predicted"/>